<keyword evidence="13" id="KW-1185">Reference proteome</keyword>
<keyword evidence="4 10" id="KW-0812">Transmembrane</keyword>
<dbReference type="Pfam" id="PF06241">
    <property type="entry name" value="Castor_Poll_mid"/>
    <property type="match status" value="1"/>
</dbReference>
<feature type="transmembrane region" description="Helical" evidence="10">
    <location>
        <begin position="110"/>
        <end position="136"/>
    </location>
</feature>
<feature type="region of interest" description="Disordered" evidence="9">
    <location>
        <begin position="1"/>
        <end position="26"/>
    </location>
</feature>
<dbReference type="PROSITE" id="PS51201">
    <property type="entry name" value="RCK_N"/>
    <property type="match status" value="1"/>
</dbReference>
<evidence type="ECO:0000256" key="4">
    <source>
        <dbReference type="ARBA" id="ARBA00022692"/>
    </source>
</evidence>
<protein>
    <recommendedName>
        <fullName evidence="11">RCK N-terminal domain-containing protein</fullName>
    </recommendedName>
</protein>
<dbReference type="PANTHER" id="PTHR31563:SF10">
    <property type="entry name" value="ION CHANNEL POLLUX-RELATED"/>
    <property type="match status" value="1"/>
</dbReference>
<evidence type="ECO:0000256" key="8">
    <source>
        <dbReference type="ARBA" id="ARBA00023303"/>
    </source>
</evidence>
<dbReference type="EMBL" id="JBHTLX010000005">
    <property type="protein sequence ID" value="MFD1246958.1"/>
    <property type="molecule type" value="Genomic_DNA"/>
</dbReference>
<keyword evidence="6" id="KW-0406">Ion transport</keyword>
<keyword evidence="5 10" id="KW-1133">Transmembrane helix</keyword>
<dbReference type="InterPro" id="IPR036291">
    <property type="entry name" value="NAD(P)-bd_dom_sf"/>
</dbReference>
<gene>
    <name evidence="12" type="ORF">ACFQ3F_04080</name>
</gene>
<dbReference type="PANTHER" id="PTHR31563">
    <property type="entry name" value="ION CHANNEL POLLUX-RELATED"/>
    <property type="match status" value="1"/>
</dbReference>
<dbReference type="SUPFAM" id="SSF51735">
    <property type="entry name" value="NAD(P)-binding Rossmann-fold domains"/>
    <property type="match status" value="2"/>
</dbReference>
<dbReference type="InterPro" id="IPR010420">
    <property type="entry name" value="CASTOR/POLLUX/SYM8_dom"/>
</dbReference>
<sequence length="663" mass="70556">MARNAQTLRRRTAEAIGQRTSTAARPAAPPVGIRARLRYGFDNTMARGTPALVAWLFAVTVLLVVVFAVVDVVSGMREQHIGFWEAAFQALLHALDPGTVAGDTGARWSFILTMLVLTVAGLFIVSALIGVIAAGIDARIAELRRGRSVVLESDHTVILGWSDSIFTVISELTIANESRRRPVVAVLADRDKVEMEEEIRAKVSSLRGTRVVCRSGSPSDIDDLAIVSPAAARSVVVLSSDPGGRDRSAFDPDREVIKSLLALRSTLDGPEAADGAGPRVVAQLRDPANLEVARLIGRDRPGGISLLDIRETVAKLVVQTSRQSGAAAVYRELFDYDGDEIYFIEQHPLASATYAEAQLHYATLSVIGLTDGDAVRLNPAPDTPVGGRGLVVVAEDDSILATAPRSSAKVDEDAIATPPVETPHATHAVVLGWNERAPIILSELDRYAAPGSTLTVVAEHGTPVVPDTRNLAITVATASTTRRAVLDEHVPADCDQVIVLCYSDDLDAEAADATTLITLLHVRDILARSASSTPVVSEMMDDRNRVLAQVADIDDVVVSGEIVSLIVTQLSEDARIEPVFHDLLQADGSEIYLRPAEGYVVAGRETDWATFVAAAARRGETAIGYSSASLAEAGSRFGVVVNPPKGERFAAAPGDRVVVLAEL</sequence>
<comment type="similarity">
    <text evidence="2">Belongs to the castor/pollux (TC 1.A.1.23) family.</text>
</comment>
<dbReference type="Proteomes" id="UP001597229">
    <property type="component" value="Unassembled WGS sequence"/>
</dbReference>
<comment type="caution">
    <text evidence="12">The sequence shown here is derived from an EMBL/GenBank/DDBJ whole genome shotgun (WGS) entry which is preliminary data.</text>
</comment>
<evidence type="ECO:0000256" key="3">
    <source>
        <dbReference type="ARBA" id="ARBA00022448"/>
    </source>
</evidence>
<feature type="domain" description="RCK N-terminal" evidence="11">
    <location>
        <begin position="153"/>
        <end position="306"/>
    </location>
</feature>
<comment type="subcellular location">
    <subcellularLocation>
        <location evidence="1">Endomembrane system</location>
        <topology evidence="1">Multi-pass membrane protein</topology>
    </subcellularLocation>
</comment>
<accession>A0ABW3VYI6</accession>
<dbReference type="RefSeq" id="WP_367917569.1">
    <property type="nucleotide sequence ID" value="NZ_BAABAC010000005.1"/>
</dbReference>
<evidence type="ECO:0000256" key="9">
    <source>
        <dbReference type="SAM" id="MobiDB-lite"/>
    </source>
</evidence>
<organism evidence="12 13">
    <name type="scientific">Nocardioides ginsengisoli</name>
    <dbReference type="NCBI Taxonomy" id="363868"/>
    <lineage>
        <taxon>Bacteria</taxon>
        <taxon>Bacillati</taxon>
        <taxon>Actinomycetota</taxon>
        <taxon>Actinomycetes</taxon>
        <taxon>Propionibacteriales</taxon>
        <taxon>Nocardioidaceae</taxon>
        <taxon>Nocardioides</taxon>
    </lineage>
</organism>
<evidence type="ECO:0000256" key="6">
    <source>
        <dbReference type="ARBA" id="ARBA00023065"/>
    </source>
</evidence>
<evidence type="ECO:0000313" key="12">
    <source>
        <dbReference type="EMBL" id="MFD1246958.1"/>
    </source>
</evidence>
<keyword evidence="7 10" id="KW-0472">Membrane</keyword>
<feature type="transmembrane region" description="Helical" evidence="10">
    <location>
        <begin position="52"/>
        <end position="70"/>
    </location>
</feature>
<evidence type="ECO:0000256" key="7">
    <source>
        <dbReference type="ARBA" id="ARBA00023136"/>
    </source>
</evidence>
<evidence type="ECO:0000259" key="11">
    <source>
        <dbReference type="PROSITE" id="PS51201"/>
    </source>
</evidence>
<dbReference type="Gene3D" id="3.40.50.720">
    <property type="entry name" value="NAD(P)-binding Rossmann-like Domain"/>
    <property type="match status" value="2"/>
</dbReference>
<name>A0ABW3VYI6_9ACTN</name>
<keyword evidence="8" id="KW-0407">Ion channel</keyword>
<dbReference type="InterPro" id="IPR044849">
    <property type="entry name" value="CASTOR/POLLUX/SYM8-like"/>
</dbReference>
<dbReference type="InterPro" id="IPR003148">
    <property type="entry name" value="RCK_N"/>
</dbReference>
<reference evidence="13" key="1">
    <citation type="journal article" date="2019" name="Int. J. Syst. Evol. Microbiol.">
        <title>The Global Catalogue of Microorganisms (GCM) 10K type strain sequencing project: providing services to taxonomists for standard genome sequencing and annotation.</title>
        <authorList>
            <consortium name="The Broad Institute Genomics Platform"/>
            <consortium name="The Broad Institute Genome Sequencing Center for Infectious Disease"/>
            <person name="Wu L."/>
            <person name="Ma J."/>
        </authorList>
    </citation>
    <scope>NUCLEOTIDE SEQUENCE [LARGE SCALE GENOMIC DNA]</scope>
    <source>
        <strain evidence="13">CCUG 52478</strain>
    </source>
</reference>
<evidence type="ECO:0000256" key="10">
    <source>
        <dbReference type="SAM" id="Phobius"/>
    </source>
</evidence>
<evidence type="ECO:0000256" key="2">
    <source>
        <dbReference type="ARBA" id="ARBA00008577"/>
    </source>
</evidence>
<proteinExistence type="inferred from homology"/>
<evidence type="ECO:0000256" key="1">
    <source>
        <dbReference type="ARBA" id="ARBA00004127"/>
    </source>
</evidence>
<keyword evidence="3" id="KW-0813">Transport</keyword>
<evidence type="ECO:0000256" key="5">
    <source>
        <dbReference type="ARBA" id="ARBA00022989"/>
    </source>
</evidence>
<evidence type="ECO:0000313" key="13">
    <source>
        <dbReference type="Proteomes" id="UP001597229"/>
    </source>
</evidence>